<dbReference type="GO" id="GO:0016592">
    <property type="term" value="C:mediator complex"/>
    <property type="evidence" value="ECO:0007669"/>
    <property type="project" value="InterPro"/>
</dbReference>
<evidence type="ECO:0000256" key="4">
    <source>
        <dbReference type="ARBA" id="ARBA00023015"/>
    </source>
</evidence>
<feature type="compositionally biased region" description="Polar residues" evidence="9">
    <location>
        <begin position="295"/>
        <end position="305"/>
    </location>
</feature>
<evidence type="ECO:0000256" key="8">
    <source>
        <dbReference type="ARBA" id="ARBA00032018"/>
    </source>
</evidence>
<dbReference type="KEGG" id="lbc:LACBIDRAFT_317963"/>
<gene>
    <name evidence="10" type="ORF">LACBIDRAFT_317963</name>
</gene>
<feature type="compositionally biased region" description="Low complexity" evidence="9">
    <location>
        <begin position="434"/>
        <end position="445"/>
    </location>
</feature>
<feature type="compositionally biased region" description="Low complexity" evidence="9">
    <location>
        <begin position="267"/>
        <end position="279"/>
    </location>
</feature>
<feature type="region of interest" description="Disordered" evidence="9">
    <location>
        <begin position="1"/>
        <end position="53"/>
    </location>
</feature>
<feature type="compositionally biased region" description="Basic residues" evidence="9">
    <location>
        <begin position="219"/>
        <end position="229"/>
    </location>
</feature>
<feature type="compositionally biased region" description="Basic residues" evidence="9">
    <location>
        <begin position="141"/>
        <end position="152"/>
    </location>
</feature>
<evidence type="ECO:0000256" key="7">
    <source>
        <dbReference type="ARBA" id="ARBA00023242"/>
    </source>
</evidence>
<keyword evidence="5" id="KW-0010">Activator</keyword>
<dbReference type="RefSeq" id="XP_001879184.1">
    <property type="nucleotide sequence ID" value="XM_001879149.1"/>
</dbReference>
<dbReference type="InParanoid" id="B0D5M2"/>
<feature type="region of interest" description="Disordered" evidence="9">
    <location>
        <begin position="214"/>
        <end position="445"/>
    </location>
</feature>
<evidence type="ECO:0000256" key="6">
    <source>
        <dbReference type="ARBA" id="ARBA00023163"/>
    </source>
</evidence>
<keyword evidence="7" id="KW-0539">Nucleus</keyword>
<name>B0D5M2_LACBS</name>
<feature type="compositionally biased region" description="Low complexity" evidence="9">
    <location>
        <begin position="230"/>
        <end position="241"/>
    </location>
</feature>
<dbReference type="GO" id="GO:0006357">
    <property type="term" value="P:regulation of transcription by RNA polymerase II"/>
    <property type="evidence" value="ECO:0007669"/>
    <property type="project" value="InterPro"/>
</dbReference>
<comment type="similarity">
    <text evidence="2">Belongs to the Mediator complex subunit 19 family.</text>
</comment>
<protein>
    <recommendedName>
        <fullName evidence="3">Mediator of RNA polymerase II transcription subunit 19</fullName>
    </recommendedName>
    <alternativeName>
        <fullName evidence="8">Mediator complex subunit 19</fullName>
    </alternativeName>
</protein>
<evidence type="ECO:0000256" key="9">
    <source>
        <dbReference type="SAM" id="MobiDB-lite"/>
    </source>
</evidence>
<dbReference type="HOGENOM" id="CLU_038730_0_0_1"/>
<keyword evidence="6" id="KW-0804">Transcription</keyword>
<dbReference type="InterPro" id="IPR013942">
    <property type="entry name" value="Mediator_Med19_fun"/>
</dbReference>
<proteinExistence type="inferred from homology"/>
<evidence type="ECO:0000256" key="2">
    <source>
        <dbReference type="ARBA" id="ARBA00009259"/>
    </source>
</evidence>
<feature type="compositionally biased region" description="Pro residues" evidence="9">
    <location>
        <begin position="33"/>
        <end position="49"/>
    </location>
</feature>
<sequence>MNGEHANAVAGPSNSQPTSKAFFSSSPSSTPHHPQPPLLFLPPPVPPPLRQHLHSTQDLLKRFQLLPAYDKYVRPSAVSGSDAGFDGADPTTPAPVTPGGVDKGKGRDVSGSGGVDHSLEDTGLGDGGDGDDDDGPGGKGEKKKKNSYKHLIKGVPGKHSMKKDDYLTTTMLVPPKQRFQITPFDARTQRESFTVSPEGLKGWNINALVLESAQAREDRKKRKELKRLAKAQQAGALALSPGTPPPPTQVPIPTSATGSTFRPTDAPTPRTGGTSTPRSALASGSPRPGSHVLKSGSTNPKSGSTVDPRPVPRPGSTAPVSALPPPTARPNLPPVQVPTARVGTPLRTATPTSAHPIDQRGKKRERDDSNGVGVNGLPINGVSKGNGVGAASVNGNGTASNTVVNAKPGTGTIRPRPIKKQRMDMQGQARDVATPVQQQPTPQGV</sequence>
<dbReference type="GO" id="GO:0070847">
    <property type="term" value="C:core mediator complex"/>
    <property type="evidence" value="ECO:0007669"/>
    <property type="project" value="TreeGrafter"/>
</dbReference>
<keyword evidence="4" id="KW-0805">Transcription regulation</keyword>
<feature type="compositionally biased region" description="Basic and acidic residues" evidence="9">
    <location>
        <begin position="357"/>
        <end position="369"/>
    </location>
</feature>
<feature type="compositionally biased region" description="Low complexity" evidence="9">
    <location>
        <begin position="389"/>
        <end position="401"/>
    </location>
</feature>
<accession>B0D5M2</accession>
<comment type="subcellular location">
    <subcellularLocation>
        <location evidence="1">Nucleus</location>
    </subcellularLocation>
</comment>
<evidence type="ECO:0000313" key="10">
    <source>
        <dbReference type="EMBL" id="EDR09799.1"/>
    </source>
</evidence>
<dbReference type="Proteomes" id="UP000001194">
    <property type="component" value="Unassembled WGS sequence"/>
</dbReference>
<dbReference type="PANTHER" id="PTHR28270:SF1">
    <property type="entry name" value="MEDIATOR OF RNA POLYMERASE II TRANSCRIPTION SUBUNIT 19"/>
    <property type="match status" value="1"/>
</dbReference>
<dbReference type="GO" id="GO:0003712">
    <property type="term" value="F:transcription coregulator activity"/>
    <property type="evidence" value="ECO:0007669"/>
    <property type="project" value="InterPro"/>
</dbReference>
<dbReference type="OrthoDB" id="2160599at2759"/>
<feature type="compositionally biased region" description="Low complexity" evidence="9">
    <location>
        <begin position="17"/>
        <end position="32"/>
    </location>
</feature>
<evidence type="ECO:0000256" key="5">
    <source>
        <dbReference type="ARBA" id="ARBA00023159"/>
    </source>
</evidence>
<dbReference type="PANTHER" id="PTHR28270">
    <property type="entry name" value="MEDIATOR OF RNA POLYMERASE II TRANSCRIPTION SUBUNIT 19"/>
    <property type="match status" value="1"/>
</dbReference>
<evidence type="ECO:0000256" key="1">
    <source>
        <dbReference type="ARBA" id="ARBA00004123"/>
    </source>
</evidence>
<evidence type="ECO:0000256" key="3">
    <source>
        <dbReference type="ARBA" id="ARBA00019615"/>
    </source>
</evidence>
<dbReference type="GeneID" id="6074850"/>
<feature type="compositionally biased region" description="Pro residues" evidence="9">
    <location>
        <begin position="322"/>
        <end position="336"/>
    </location>
</feature>
<keyword evidence="11" id="KW-1185">Reference proteome</keyword>
<dbReference type="EMBL" id="DS547098">
    <property type="protein sequence ID" value="EDR09799.1"/>
    <property type="molecule type" value="Genomic_DNA"/>
</dbReference>
<dbReference type="AlphaFoldDB" id="B0D5M2"/>
<dbReference type="STRING" id="486041.B0D5M2"/>
<feature type="region of interest" description="Disordered" evidence="9">
    <location>
        <begin position="75"/>
        <end position="162"/>
    </location>
</feature>
<organism evidence="11">
    <name type="scientific">Laccaria bicolor (strain S238N-H82 / ATCC MYA-4686)</name>
    <name type="common">Bicoloured deceiver</name>
    <name type="synonym">Laccaria laccata var. bicolor</name>
    <dbReference type="NCBI Taxonomy" id="486041"/>
    <lineage>
        <taxon>Eukaryota</taxon>
        <taxon>Fungi</taxon>
        <taxon>Dikarya</taxon>
        <taxon>Basidiomycota</taxon>
        <taxon>Agaricomycotina</taxon>
        <taxon>Agaricomycetes</taxon>
        <taxon>Agaricomycetidae</taxon>
        <taxon>Agaricales</taxon>
        <taxon>Agaricineae</taxon>
        <taxon>Hydnangiaceae</taxon>
        <taxon>Laccaria</taxon>
    </lineage>
</organism>
<reference evidence="10 11" key="1">
    <citation type="journal article" date="2008" name="Nature">
        <title>The genome of Laccaria bicolor provides insights into mycorrhizal symbiosis.</title>
        <authorList>
            <person name="Martin F."/>
            <person name="Aerts A."/>
            <person name="Ahren D."/>
            <person name="Brun A."/>
            <person name="Danchin E.G.J."/>
            <person name="Duchaussoy F."/>
            <person name="Gibon J."/>
            <person name="Kohler A."/>
            <person name="Lindquist E."/>
            <person name="Pereda V."/>
            <person name="Salamov A."/>
            <person name="Shapiro H.J."/>
            <person name="Wuyts J."/>
            <person name="Blaudez D."/>
            <person name="Buee M."/>
            <person name="Brokstein P."/>
            <person name="Canbaeck B."/>
            <person name="Cohen D."/>
            <person name="Courty P.E."/>
            <person name="Coutinho P.M."/>
            <person name="Delaruelle C."/>
            <person name="Detter J.C."/>
            <person name="Deveau A."/>
            <person name="DiFazio S."/>
            <person name="Duplessis S."/>
            <person name="Fraissinet-Tachet L."/>
            <person name="Lucic E."/>
            <person name="Frey-Klett P."/>
            <person name="Fourrey C."/>
            <person name="Feussner I."/>
            <person name="Gay G."/>
            <person name="Grimwood J."/>
            <person name="Hoegger P.J."/>
            <person name="Jain P."/>
            <person name="Kilaru S."/>
            <person name="Labbe J."/>
            <person name="Lin Y.C."/>
            <person name="Legue V."/>
            <person name="Le Tacon F."/>
            <person name="Marmeisse R."/>
            <person name="Melayah D."/>
            <person name="Montanini B."/>
            <person name="Muratet M."/>
            <person name="Nehls U."/>
            <person name="Niculita-Hirzel H."/>
            <person name="Oudot-Le Secq M.P."/>
            <person name="Peter M."/>
            <person name="Quesneville H."/>
            <person name="Rajashekar B."/>
            <person name="Reich M."/>
            <person name="Rouhier N."/>
            <person name="Schmutz J."/>
            <person name="Yin T."/>
            <person name="Chalot M."/>
            <person name="Henrissat B."/>
            <person name="Kuees U."/>
            <person name="Lucas S."/>
            <person name="Van de Peer Y."/>
            <person name="Podila G.K."/>
            <person name="Polle A."/>
            <person name="Pukkila P.J."/>
            <person name="Richardson P.M."/>
            <person name="Rouze P."/>
            <person name="Sanders I.R."/>
            <person name="Stajich J.E."/>
            <person name="Tunlid A."/>
            <person name="Tuskan G."/>
            <person name="Grigoriev I.V."/>
        </authorList>
    </citation>
    <scope>NUCLEOTIDE SEQUENCE [LARGE SCALE GENOMIC DNA]</scope>
    <source>
        <strain evidence="11">S238N-H82 / ATCC MYA-4686</strain>
    </source>
</reference>
<evidence type="ECO:0000313" key="11">
    <source>
        <dbReference type="Proteomes" id="UP000001194"/>
    </source>
</evidence>